<gene>
    <name evidence="3" type="ORF">EXZ61_14095</name>
</gene>
<dbReference type="PANTHER" id="PTHR10098:SF108">
    <property type="entry name" value="TETRATRICOPEPTIDE REPEAT PROTEIN 28"/>
    <property type="match status" value="1"/>
</dbReference>
<dbReference type="EMBL" id="CP036282">
    <property type="protein sequence ID" value="QDL55207.1"/>
    <property type="molecule type" value="Genomic_DNA"/>
</dbReference>
<feature type="domain" description="CHAT" evidence="2">
    <location>
        <begin position="645"/>
        <end position="976"/>
    </location>
</feature>
<proteinExistence type="predicted"/>
<dbReference type="InterPro" id="IPR024983">
    <property type="entry name" value="CHAT_dom"/>
</dbReference>
<dbReference type="PANTHER" id="PTHR10098">
    <property type="entry name" value="RAPSYN-RELATED"/>
    <property type="match status" value="1"/>
</dbReference>
<dbReference type="InterPro" id="IPR011990">
    <property type="entry name" value="TPR-like_helical_dom_sf"/>
</dbReference>
<name>A0A515ERC2_9BURK</name>
<dbReference type="KEGG" id="rhg:EXZ61_14095"/>
<organism evidence="3 4">
    <name type="scientific">Rhodoferax aquaticus</name>
    <dbReference type="NCBI Taxonomy" id="2527691"/>
    <lineage>
        <taxon>Bacteria</taxon>
        <taxon>Pseudomonadati</taxon>
        <taxon>Pseudomonadota</taxon>
        <taxon>Betaproteobacteria</taxon>
        <taxon>Burkholderiales</taxon>
        <taxon>Comamonadaceae</taxon>
        <taxon>Rhodoferax</taxon>
    </lineage>
</organism>
<sequence length="979" mass="107277">MPTTVYGLCLTILLCFMTPTFAQGIQGEGPGSTSLETIPRLDDAFAPPLNAPVTVVRQYFTDHMQRLGSLPSYASSLALYKAWNAALPQEQLPKDKLLNLLADGAQHDASIIFNQPHFDAPDERFSGRLMIGLDLYFAGRDEEVLAHAEKIIVDTRKERRSKYSRYARGLSPFDGWSPFRGSSAVLGLAGALELKARVLMRKGSFRQALAAAEDGIDAAEEALDIVKVMPPNEVAAAAEFQSKETLATLQLLKMRAQVATGSILQGTRTLETYLSLSREVEAHPRFFWNLGVSQYNQRNFVQAEQNFRRADAAAERSGYRSLSFFRSDCGQGIIGALVGQKKWAAVNRELARYDALAGEDETLKYRIRYQFERGYAYLLTSERLEESETLFQELLAYSTDGLLSAHAKGLRGVALWRLRRDSAMALALLKEAVDVYMKPIYFSDQALGLNADVRDLVIGTYVEAIFQTAGEDPMQALGPAEWVGSSSVQSALADAAIRSATKDPAISELVRKDQDLKNEIRNLRTKAAVELDSEVTSKVNALNLIRAEVQVKIKAIFPEYEMLVSPSPPNLATATKELAVDEVFVLLLPTDKSVFVWTLSADGKNVSAQITLPKAELQKMVKDLRVTLDFAEMGRNLTPFNKMASAELYRRLLLPVEASLKGKKHIIVAAGGVLGQIPFGVLLSEPSKNVNDSSPFLIKQFAISHVPSLSAWLSVRMLAQNKRAPETLIAWGDPTFGGLNRYEVAAGKSVRSLELTRSQQQMPAGGPIERESLRYSDIPRLPETRDELMAIAGILQANPSADLHLGDKATKTSVLNSSASGELARKKVVVFATHGLMAGDLPNLQQPALALANVDDTDQDSLSNLLLLEDVLGLKLNSDWVVLSACNTAAADGKVEEAMSGLARGFFYAGSRSLLVTHWAVETESAKLLTTNTFQHYTENPGARKAESLRQAMLSVMAKPAYQHPAYWAPYALVGDGAR</sequence>
<keyword evidence="4" id="KW-1185">Reference proteome</keyword>
<evidence type="ECO:0000313" key="3">
    <source>
        <dbReference type="EMBL" id="QDL55207.1"/>
    </source>
</evidence>
<keyword evidence="1" id="KW-0732">Signal</keyword>
<dbReference type="RefSeq" id="WP_142812367.1">
    <property type="nucleotide sequence ID" value="NZ_CP036282.1"/>
</dbReference>
<dbReference type="AlphaFoldDB" id="A0A515ERC2"/>
<evidence type="ECO:0000313" key="4">
    <source>
        <dbReference type="Proteomes" id="UP000317365"/>
    </source>
</evidence>
<protein>
    <submittedName>
        <fullName evidence="3">CHAT domain-containing protein</fullName>
    </submittedName>
</protein>
<dbReference type="Gene3D" id="1.25.40.10">
    <property type="entry name" value="Tetratricopeptide repeat domain"/>
    <property type="match status" value="1"/>
</dbReference>
<evidence type="ECO:0000259" key="2">
    <source>
        <dbReference type="Pfam" id="PF12770"/>
    </source>
</evidence>
<dbReference type="Proteomes" id="UP000317365">
    <property type="component" value="Chromosome"/>
</dbReference>
<accession>A0A515ERC2</accession>
<feature type="chain" id="PRO_5021816575" evidence="1">
    <location>
        <begin position="23"/>
        <end position="979"/>
    </location>
</feature>
<dbReference type="Pfam" id="PF12770">
    <property type="entry name" value="CHAT"/>
    <property type="match status" value="1"/>
</dbReference>
<reference evidence="4" key="1">
    <citation type="submission" date="2019-02" db="EMBL/GenBank/DDBJ databases">
        <title>Complete genome sequence of Rhodoferax sp. Gr-4.</title>
        <authorList>
            <person name="Jin L."/>
        </authorList>
    </citation>
    <scope>NUCLEOTIDE SEQUENCE [LARGE SCALE GENOMIC DNA]</scope>
    <source>
        <strain evidence="4">Gr-4</strain>
    </source>
</reference>
<feature type="signal peptide" evidence="1">
    <location>
        <begin position="1"/>
        <end position="22"/>
    </location>
</feature>
<evidence type="ECO:0000256" key="1">
    <source>
        <dbReference type="SAM" id="SignalP"/>
    </source>
</evidence>
<reference evidence="4" key="2">
    <citation type="journal article" date="2020" name="Int. J. Syst. Evol. Microbiol.">
        <title>Genomic insights into a novel species Rhodoferax aquaticus sp. nov., isolated from freshwater.</title>
        <authorList>
            <person name="Li T."/>
            <person name="Zhuo Y."/>
            <person name="Jin C.Z."/>
            <person name="Wu X."/>
            <person name="Ko S.R."/>
            <person name="Jin F.J."/>
            <person name="Ahn C.Y."/>
            <person name="Oh H.M."/>
            <person name="Lee H.G."/>
            <person name="Jin L."/>
        </authorList>
    </citation>
    <scope>NUCLEOTIDE SEQUENCE [LARGE SCALE GENOMIC DNA]</scope>
    <source>
        <strain evidence="4">Gr-4</strain>
    </source>
</reference>